<dbReference type="STRING" id="1227488.C477_02860"/>
<dbReference type="RefSeq" id="WP_008892907.1">
    <property type="nucleotide sequence ID" value="NZ_AOIS01000012.1"/>
</dbReference>
<accession>M0CMD9</accession>
<evidence type="ECO:0000313" key="1">
    <source>
        <dbReference type="EMBL" id="ELZ23019.1"/>
    </source>
</evidence>
<proteinExistence type="predicted"/>
<protein>
    <submittedName>
        <fullName evidence="1">Uncharacterized protein</fullName>
    </submittedName>
</protein>
<dbReference type="Proteomes" id="UP000011657">
    <property type="component" value="Unassembled WGS sequence"/>
</dbReference>
<keyword evidence="2" id="KW-1185">Reference proteome</keyword>
<comment type="caution">
    <text evidence="1">The sequence shown here is derived from an EMBL/GenBank/DDBJ whole genome shotgun (WGS) entry which is preliminary data.</text>
</comment>
<dbReference type="AlphaFoldDB" id="M0CMD9"/>
<dbReference type="EMBL" id="AOIS01000012">
    <property type="protein sequence ID" value="ELZ23019.1"/>
    <property type="molecule type" value="Genomic_DNA"/>
</dbReference>
<organism evidence="1 2">
    <name type="scientific">Haloterrigena salina JCM 13891</name>
    <dbReference type="NCBI Taxonomy" id="1227488"/>
    <lineage>
        <taxon>Archaea</taxon>
        <taxon>Methanobacteriati</taxon>
        <taxon>Methanobacteriota</taxon>
        <taxon>Stenosarchaea group</taxon>
        <taxon>Halobacteria</taxon>
        <taxon>Halobacteriales</taxon>
        <taxon>Natrialbaceae</taxon>
        <taxon>Haloterrigena</taxon>
    </lineage>
</organism>
<sequence>MCTAEAVDPTDKIPLCDEHLAAATGEDQSSGEQSERYTETASKFVGPIADADFQNPENGVYYTTTYNETMDGRTG</sequence>
<evidence type="ECO:0000313" key="2">
    <source>
        <dbReference type="Proteomes" id="UP000011657"/>
    </source>
</evidence>
<reference evidence="1 2" key="1">
    <citation type="journal article" date="2014" name="PLoS Genet.">
        <title>Phylogenetically driven sequencing of extremely halophilic archaea reveals strategies for static and dynamic osmo-response.</title>
        <authorList>
            <person name="Becker E.A."/>
            <person name="Seitzer P.M."/>
            <person name="Tritt A."/>
            <person name="Larsen D."/>
            <person name="Krusor M."/>
            <person name="Yao A.I."/>
            <person name="Wu D."/>
            <person name="Madern D."/>
            <person name="Eisen J.A."/>
            <person name="Darling A.E."/>
            <person name="Facciotti M.T."/>
        </authorList>
    </citation>
    <scope>NUCLEOTIDE SEQUENCE [LARGE SCALE GENOMIC DNA]</scope>
    <source>
        <strain evidence="1 2">JCM 13891</strain>
    </source>
</reference>
<gene>
    <name evidence="1" type="ORF">C477_02860</name>
</gene>
<name>M0CMD9_9EURY</name>